<proteinExistence type="predicted"/>
<protein>
    <submittedName>
        <fullName evidence="2">Uncharacterized protein</fullName>
    </submittedName>
</protein>
<feature type="region of interest" description="Disordered" evidence="1">
    <location>
        <begin position="467"/>
        <end position="671"/>
    </location>
</feature>
<feature type="compositionally biased region" description="Low complexity" evidence="1">
    <location>
        <begin position="294"/>
        <end position="306"/>
    </location>
</feature>
<feature type="compositionally biased region" description="Low complexity" evidence="1">
    <location>
        <begin position="636"/>
        <end position="654"/>
    </location>
</feature>
<feature type="compositionally biased region" description="Pro residues" evidence="1">
    <location>
        <begin position="347"/>
        <end position="357"/>
    </location>
</feature>
<feature type="region of interest" description="Disordered" evidence="1">
    <location>
        <begin position="338"/>
        <end position="357"/>
    </location>
</feature>
<evidence type="ECO:0000256" key="1">
    <source>
        <dbReference type="SAM" id="MobiDB-lite"/>
    </source>
</evidence>
<feature type="compositionally biased region" description="Pro residues" evidence="1">
    <location>
        <begin position="538"/>
        <end position="558"/>
    </location>
</feature>
<gene>
    <name evidence="2" type="ORF">VTJ83DRAFT_424</name>
</gene>
<reference evidence="2 3" key="1">
    <citation type="journal article" date="2024" name="Commun. Biol.">
        <title>Comparative genomic analysis of thermophilic fungi reveals convergent evolutionary adaptations and gene losses.</title>
        <authorList>
            <person name="Steindorff A.S."/>
            <person name="Aguilar-Pontes M.V."/>
            <person name="Robinson A.J."/>
            <person name="Andreopoulos B."/>
            <person name="LaButti K."/>
            <person name="Kuo A."/>
            <person name="Mondo S."/>
            <person name="Riley R."/>
            <person name="Otillar R."/>
            <person name="Haridas S."/>
            <person name="Lipzen A."/>
            <person name="Grimwood J."/>
            <person name="Schmutz J."/>
            <person name="Clum A."/>
            <person name="Reid I.D."/>
            <person name="Moisan M.C."/>
            <person name="Butler G."/>
            <person name="Nguyen T.T.M."/>
            <person name="Dewar K."/>
            <person name="Conant G."/>
            <person name="Drula E."/>
            <person name="Henrissat B."/>
            <person name="Hansel C."/>
            <person name="Singer S."/>
            <person name="Hutchinson M.I."/>
            <person name="de Vries R.P."/>
            <person name="Natvig D.O."/>
            <person name="Powell A.J."/>
            <person name="Tsang A."/>
            <person name="Grigoriev I.V."/>
        </authorList>
    </citation>
    <scope>NUCLEOTIDE SEQUENCE [LARGE SCALE GENOMIC DNA]</scope>
    <source>
        <strain evidence="2 3">ATCC 22073</strain>
    </source>
</reference>
<feature type="compositionally biased region" description="Pro residues" evidence="1">
    <location>
        <begin position="484"/>
        <end position="502"/>
    </location>
</feature>
<feature type="compositionally biased region" description="Polar residues" evidence="1">
    <location>
        <begin position="614"/>
        <end position="623"/>
    </location>
</feature>
<feature type="compositionally biased region" description="Basic and acidic residues" evidence="1">
    <location>
        <begin position="316"/>
        <end position="330"/>
    </location>
</feature>
<keyword evidence="3" id="KW-1185">Reference proteome</keyword>
<accession>A0ABR4DL09</accession>
<name>A0ABR4DL09_9PEZI</name>
<evidence type="ECO:0000313" key="3">
    <source>
        <dbReference type="Proteomes" id="UP001600064"/>
    </source>
</evidence>
<feature type="compositionally biased region" description="Low complexity" evidence="1">
    <location>
        <begin position="467"/>
        <end position="478"/>
    </location>
</feature>
<dbReference type="RefSeq" id="XP_070869777.1">
    <property type="nucleotide sequence ID" value="XM_071010707.1"/>
</dbReference>
<dbReference type="GeneID" id="98125351"/>
<organism evidence="2 3">
    <name type="scientific">Remersonia thermophila</name>
    <dbReference type="NCBI Taxonomy" id="72144"/>
    <lineage>
        <taxon>Eukaryota</taxon>
        <taxon>Fungi</taxon>
        <taxon>Dikarya</taxon>
        <taxon>Ascomycota</taxon>
        <taxon>Pezizomycotina</taxon>
        <taxon>Sordariomycetes</taxon>
        <taxon>Sordariomycetidae</taxon>
        <taxon>Sordariales</taxon>
        <taxon>Sordariales incertae sedis</taxon>
        <taxon>Remersonia</taxon>
    </lineage>
</organism>
<dbReference type="Proteomes" id="UP001600064">
    <property type="component" value="Unassembled WGS sequence"/>
</dbReference>
<feature type="compositionally biased region" description="Low complexity" evidence="1">
    <location>
        <begin position="127"/>
        <end position="141"/>
    </location>
</feature>
<comment type="caution">
    <text evidence="2">The sequence shown here is derived from an EMBL/GenBank/DDBJ whole genome shotgun (WGS) entry which is preliminary data.</text>
</comment>
<dbReference type="EMBL" id="JAZGUE010000001">
    <property type="protein sequence ID" value="KAL2271053.1"/>
    <property type="molecule type" value="Genomic_DNA"/>
</dbReference>
<feature type="region of interest" description="Disordered" evidence="1">
    <location>
        <begin position="90"/>
        <end position="330"/>
    </location>
</feature>
<feature type="compositionally biased region" description="Low complexity" evidence="1">
    <location>
        <begin position="210"/>
        <end position="236"/>
    </location>
</feature>
<feature type="region of interest" description="Disordered" evidence="1">
    <location>
        <begin position="29"/>
        <end position="72"/>
    </location>
</feature>
<sequence>MWSPSHLAGRSTVPRRYFQVPKDQRKLLDSPAAWSSVNVPPEVLQDLAPPTPEPPAEQKGKEEAAQTTSNFNKLSHAVSALAGRVDSFCRANSPVRSPAATDDAPDQSRSDAEVEAEAEADRDPEVSSSDGWDTSWSSSPSAHLRPPGPRQEPNPSAGGSPARSLDLYSSPPAARALFACAPQLELPPSSSPGRPPTRHLEPSPARVQHLARAPELSLPSSSLASGAQEPEVAVFEPAPPSAQVIPCTIAEEASPVRPPELKRRRLMKPIPASCFSSPGPGGQEGKPPRATEISQPSSPVLSSSPPRWATAVREPPAAREPHSSRAEQRDAIAATPYPFARSSNEPDAPPPDGPPSQAPYAVFKAAYPDYKGSLGVFLRGVLCILNLQQKKALPAFLYDDFVRVFSTDYLDYIQSLKSSEPALKAIQFYSENVSRPLYMKGVLTKDNVADIPARHPQHATTLQAVPEAATAASAAPSTLDRSTPAPPAPPEAPVSDGPPPAETPRWTRQQPPPGSAPATSPPREAPSPSPVSIRTAPAPSPLPPAPSIPPPTLQPPSPTSRTRVDSSLPPQFETQPPPPSPSPPPSPPPPSLPQPKRPRPAEPPPSSAFFPPSTAVTTVSNADSIPDIPRRRPRPRASGAPPSSSSTGRGAAPGMQFKRPHPVKTAEDVGKRAERFKMFMAKKLAERATPLPSPTPQ</sequence>
<feature type="compositionally biased region" description="Pro residues" evidence="1">
    <location>
        <begin position="510"/>
        <end position="529"/>
    </location>
</feature>
<evidence type="ECO:0000313" key="2">
    <source>
        <dbReference type="EMBL" id="KAL2271053.1"/>
    </source>
</evidence>
<feature type="compositionally biased region" description="Pro residues" evidence="1">
    <location>
        <begin position="575"/>
        <end position="606"/>
    </location>
</feature>